<dbReference type="EMBL" id="CH981529">
    <property type="protein sequence ID" value="EDK46089.1"/>
    <property type="molecule type" value="Genomic_DNA"/>
</dbReference>
<dbReference type="Pfam" id="PF01467">
    <property type="entry name" value="CTP_transf_like"/>
    <property type="match status" value="1"/>
</dbReference>
<dbReference type="Proteomes" id="UP000001996">
    <property type="component" value="Unassembled WGS sequence"/>
</dbReference>
<keyword evidence="15" id="KW-1185">Reference proteome</keyword>
<evidence type="ECO:0000256" key="11">
    <source>
        <dbReference type="ARBA" id="ARBA00080967"/>
    </source>
</evidence>
<gene>
    <name evidence="14" type="ORF">LELG_04269</name>
</gene>
<dbReference type="VEuPathDB" id="FungiDB:LELG_04269"/>
<evidence type="ECO:0000256" key="9">
    <source>
        <dbReference type="ARBA" id="ARBA00026101"/>
    </source>
</evidence>
<keyword evidence="8" id="KW-1208">Phospholipid metabolism</keyword>
<keyword evidence="6" id="KW-0443">Lipid metabolism</keyword>
<dbReference type="InterPro" id="IPR041723">
    <property type="entry name" value="CCT"/>
</dbReference>
<dbReference type="SUPFAM" id="SSF52374">
    <property type="entry name" value="Nucleotidylyl transferase"/>
    <property type="match status" value="1"/>
</dbReference>
<name>A5E3T1_LODEL</name>
<evidence type="ECO:0000256" key="12">
    <source>
        <dbReference type="SAM" id="MobiDB-lite"/>
    </source>
</evidence>
<keyword evidence="5" id="KW-0548">Nucleotidyltransferase</keyword>
<accession>A5E3T1</accession>
<dbReference type="GO" id="GO:0005635">
    <property type="term" value="C:nuclear envelope"/>
    <property type="evidence" value="ECO:0007669"/>
    <property type="project" value="EnsemblFungi"/>
</dbReference>
<feature type="compositionally biased region" description="Low complexity" evidence="12">
    <location>
        <begin position="469"/>
        <end position="493"/>
    </location>
</feature>
<reference evidence="14" key="1">
    <citation type="submission" date="2006-07" db="EMBL/GenBank/DDBJ databases">
        <title>The genome sequence of Lodderomyces elongisporus.</title>
        <authorList>
            <consortium name="The Broad Institute Genome Sequencing Platform"/>
            <person name="Birren B."/>
            <person name="Lander E."/>
            <person name="Galagan J."/>
            <person name="Nusbaum C."/>
            <person name="Devon K."/>
            <person name="Cuomo C."/>
            <person name="Jaffe D."/>
            <person name="Butler J."/>
            <person name="Alvarez P."/>
            <person name="Gnerre S."/>
            <person name="Grabherr M."/>
            <person name="Kleber M."/>
            <person name="Mauceli E."/>
            <person name="Brockman W."/>
            <person name="MacCallum I.A."/>
            <person name="Rounsley S."/>
            <person name="Young S."/>
            <person name="LaButti K."/>
            <person name="Pushparaj V."/>
            <person name="DeCaprio D."/>
            <person name="Crawford M."/>
            <person name="Koehrsen M."/>
            <person name="Engels R."/>
            <person name="Montgomery P."/>
            <person name="Pearson M."/>
            <person name="Howarth C."/>
            <person name="Larson L."/>
            <person name="Luoma S."/>
            <person name="White J."/>
            <person name="Kodira C."/>
            <person name="Zeng Q."/>
            <person name="Yandava C."/>
            <person name="Alvarado L."/>
            <person name="O'leary S."/>
            <person name="Kurtzman C."/>
            <person name="Reedy J."/>
            <person name="Heitman J."/>
        </authorList>
    </citation>
    <scope>NUCLEOTIDE SEQUENCE</scope>
    <source>
        <strain evidence="14">NRRL YB-4239</strain>
    </source>
</reference>
<sequence length="514" mass="59357">MARLPRRKAIENELNGHGAPLTRTLSIESISSLFKRNRKRKLEDDSSVKSSSPTTDNEDAELSKYEDEVEENDDDDDDDDNEEEEEDKDKDGNDQEGRGGNRRAKKRRIKTKEEEEFEEKERKLDEELPEEYRKFRPRGFRFNIPPKDKPIRIYADGVFDLFHLGHMKQLEQAKKSFENVELVCGIPSDKETHKRKGLTVLTDEQRCETLKHCKWVDEVIPNAPWCVTPEFLREHNIDYVAHDDLPYASSDSDDIYKPIKEQGMFLTTQRTEGISTSDIITKIIRDYDKYLMRNFARGATRKELNVSWLKKNELEFKKHINDFRTYWMRNKLNINNVSRDLYFEIREFMRGKKFDVQQYLENQQKQQQKHKNQQLITNGSQGPSRSGSISDFEDSTSYKGGSPLTDFASKYIGNANKELNNAGKVILKWIHGEDDSDEEEIKPIVIKPVHKARRRSSSSSSSIKPRLINNSATTNANTNATTTTTKGTLSGAAVKSTPKKGSSTPRKTPQKKAY</sequence>
<dbReference type="OrthoDB" id="17102at2759"/>
<dbReference type="HOGENOM" id="CLU_034585_0_1_1"/>
<dbReference type="InterPro" id="IPR045049">
    <property type="entry name" value="Pcy1-like"/>
</dbReference>
<protein>
    <recommendedName>
        <fullName evidence="9">choline-phosphate cytidylyltransferase</fullName>
        <ecNumber evidence="9">2.7.7.15</ecNumber>
    </recommendedName>
    <alternativeName>
        <fullName evidence="10">CTP:phosphocholine cytidylyltransferase</fullName>
    </alternativeName>
    <alternativeName>
        <fullName evidence="11">Phosphorylcholine transferase</fullName>
    </alternativeName>
</protein>
<keyword evidence="3" id="KW-0597">Phosphoprotein</keyword>
<evidence type="ECO:0000259" key="13">
    <source>
        <dbReference type="Pfam" id="PF01467"/>
    </source>
</evidence>
<evidence type="ECO:0000256" key="10">
    <source>
        <dbReference type="ARBA" id="ARBA00076205"/>
    </source>
</evidence>
<organism evidence="14 15">
    <name type="scientific">Lodderomyces elongisporus (strain ATCC 11503 / CBS 2605 / JCM 1781 / NBRC 1676 / NRRL YB-4239)</name>
    <name type="common">Yeast</name>
    <name type="synonym">Saccharomyces elongisporus</name>
    <dbReference type="NCBI Taxonomy" id="379508"/>
    <lineage>
        <taxon>Eukaryota</taxon>
        <taxon>Fungi</taxon>
        <taxon>Dikarya</taxon>
        <taxon>Ascomycota</taxon>
        <taxon>Saccharomycotina</taxon>
        <taxon>Pichiomycetes</taxon>
        <taxon>Debaryomycetaceae</taxon>
        <taxon>Candida/Lodderomyces clade</taxon>
        <taxon>Lodderomyces</taxon>
    </lineage>
</organism>
<evidence type="ECO:0000313" key="15">
    <source>
        <dbReference type="Proteomes" id="UP000001996"/>
    </source>
</evidence>
<evidence type="ECO:0000256" key="5">
    <source>
        <dbReference type="ARBA" id="ARBA00022695"/>
    </source>
</evidence>
<dbReference type="eggNOG" id="KOG2804">
    <property type="taxonomic scope" value="Eukaryota"/>
</dbReference>
<feature type="region of interest" description="Disordered" evidence="12">
    <location>
        <begin position="450"/>
        <end position="514"/>
    </location>
</feature>
<feature type="compositionally biased region" description="Polar residues" evidence="12">
    <location>
        <begin position="376"/>
        <end position="397"/>
    </location>
</feature>
<feature type="region of interest" description="Disordered" evidence="12">
    <location>
        <begin position="35"/>
        <end position="122"/>
    </location>
</feature>
<dbReference type="Gene3D" id="3.40.50.620">
    <property type="entry name" value="HUPs"/>
    <property type="match status" value="1"/>
</dbReference>
<feature type="domain" description="Cytidyltransferase-like" evidence="13">
    <location>
        <begin position="154"/>
        <end position="281"/>
    </location>
</feature>
<dbReference type="GO" id="GO:0004105">
    <property type="term" value="F:choline-phosphate cytidylyltransferase activity"/>
    <property type="evidence" value="ECO:0007669"/>
    <property type="project" value="UniProtKB-EC"/>
</dbReference>
<dbReference type="FunCoup" id="A5E3T1">
    <property type="interactions" value="142"/>
</dbReference>
<evidence type="ECO:0000256" key="2">
    <source>
        <dbReference type="ARBA" id="ARBA00022516"/>
    </source>
</evidence>
<evidence type="ECO:0000256" key="4">
    <source>
        <dbReference type="ARBA" id="ARBA00022679"/>
    </source>
</evidence>
<evidence type="ECO:0000256" key="3">
    <source>
        <dbReference type="ARBA" id="ARBA00022553"/>
    </source>
</evidence>
<dbReference type="STRING" id="379508.A5E3T1"/>
<dbReference type="KEGG" id="lel:PVL30_003995"/>
<dbReference type="InterPro" id="IPR014729">
    <property type="entry name" value="Rossmann-like_a/b/a_fold"/>
</dbReference>
<dbReference type="AlphaFoldDB" id="A5E3T1"/>
<dbReference type="EC" id="2.7.7.15" evidence="9"/>
<dbReference type="InParanoid" id="A5E3T1"/>
<evidence type="ECO:0000256" key="1">
    <source>
        <dbReference type="ARBA" id="ARBA00010101"/>
    </source>
</evidence>
<dbReference type="GO" id="GO:0042564">
    <property type="term" value="C:NLS-dependent protein nuclear import complex"/>
    <property type="evidence" value="ECO:0007669"/>
    <property type="project" value="EnsemblFungi"/>
</dbReference>
<keyword evidence="7" id="KW-0594">Phospholipid biosynthesis</keyword>
<dbReference type="GO" id="GO:0031210">
    <property type="term" value="F:phosphatidylcholine binding"/>
    <property type="evidence" value="ECO:0007669"/>
    <property type="project" value="TreeGrafter"/>
</dbReference>
<evidence type="ECO:0000256" key="8">
    <source>
        <dbReference type="ARBA" id="ARBA00023264"/>
    </source>
</evidence>
<dbReference type="CDD" id="cd02174">
    <property type="entry name" value="CCT"/>
    <property type="match status" value="1"/>
</dbReference>
<dbReference type="PANTHER" id="PTHR10739">
    <property type="entry name" value="CYTIDYLYLTRANSFERASE"/>
    <property type="match status" value="1"/>
</dbReference>
<feature type="compositionally biased region" description="Basic residues" evidence="12">
    <location>
        <begin position="100"/>
        <end position="110"/>
    </location>
</feature>
<dbReference type="NCBIfam" id="TIGR00125">
    <property type="entry name" value="cyt_tran_rel"/>
    <property type="match status" value="1"/>
</dbReference>
<keyword evidence="4" id="KW-0808">Transferase</keyword>
<evidence type="ECO:0000256" key="6">
    <source>
        <dbReference type="ARBA" id="ARBA00023098"/>
    </source>
</evidence>
<dbReference type="GeneID" id="5231605"/>
<dbReference type="InterPro" id="IPR004821">
    <property type="entry name" value="Cyt_trans-like"/>
</dbReference>
<dbReference type="PANTHER" id="PTHR10739:SF13">
    <property type="entry name" value="CHOLINE-PHOSPHATE CYTIDYLYLTRANSFERASE"/>
    <property type="match status" value="1"/>
</dbReference>
<feature type="compositionally biased region" description="Acidic residues" evidence="12">
    <location>
        <begin position="67"/>
        <end position="88"/>
    </location>
</feature>
<evidence type="ECO:0000313" key="14">
    <source>
        <dbReference type="EMBL" id="EDK46089.1"/>
    </source>
</evidence>
<feature type="compositionally biased region" description="Basic and acidic residues" evidence="12">
    <location>
        <begin position="89"/>
        <end position="99"/>
    </location>
</feature>
<dbReference type="FunFam" id="3.40.50.620:FF:000147">
    <property type="entry name" value="Cholinephosphate cytidylyltransferase"/>
    <property type="match status" value="1"/>
</dbReference>
<proteinExistence type="inferred from homology"/>
<keyword evidence="2" id="KW-0444">Lipid biosynthesis</keyword>
<dbReference type="OMA" id="KWIHGED"/>
<evidence type="ECO:0000256" key="7">
    <source>
        <dbReference type="ARBA" id="ARBA00023209"/>
    </source>
</evidence>
<comment type="similarity">
    <text evidence="1">Belongs to the cytidylyltransferase family.</text>
</comment>
<feature type="region of interest" description="Disordered" evidence="12">
    <location>
        <begin position="361"/>
        <end position="397"/>
    </location>
</feature>
<feature type="region of interest" description="Disordered" evidence="12">
    <location>
        <begin position="1"/>
        <end position="22"/>
    </location>
</feature>
<reference evidence="14" key="2">
    <citation type="journal article" date="2009" name="Nature">
        <title>Evolution of pathogenicity and sexual reproduction in eight Candida genomes.</title>
        <authorList>
            <person name="Butler G."/>
            <person name="Rasmussen M.D."/>
            <person name="Lin M.F."/>
            <person name="Santos M.A."/>
            <person name="Sakthikumar S."/>
            <person name="Munro C.A."/>
            <person name="Rheinbay E."/>
            <person name="Grabherr M."/>
            <person name="Forche A."/>
            <person name="Reedy J.L."/>
            <person name="Agrafioti I."/>
            <person name="Arnaud M.B."/>
            <person name="Bates S."/>
            <person name="Brown A.J."/>
            <person name="Brunke S."/>
            <person name="Costanzo M.C."/>
            <person name="Fitzpatrick D.A."/>
            <person name="de Groot P.W."/>
            <person name="Harris D."/>
            <person name="Hoyer L.L."/>
            <person name="Hube B."/>
            <person name="Klis F.M."/>
            <person name="Kodira C."/>
            <person name="Lennard N."/>
            <person name="Logue M.E."/>
            <person name="Martin R."/>
            <person name="Neiman A.M."/>
            <person name="Nikolaou E."/>
            <person name="Quail M.A."/>
            <person name="Quinn J."/>
            <person name="Santos M.C."/>
            <person name="Schmitzberger F.F."/>
            <person name="Sherlock G."/>
            <person name="Shah P."/>
            <person name="Silverstein K.A."/>
            <person name="Skrzypek M.S."/>
            <person name="Soll D."/>
            <person name="Staggs R."/>
            <person name="Stansfield I."/>
            <person name="Stumpf M.P."/>
            <person name="Sudbery P.E."/>
            <person name="Srikantha T."/>
            <person name="Zeng Q."/>
            <person name="Berman J."/>
            <person name="Berriman M."/>
            <person name="Heitman J."/>
            <person name="Gow N.A."/>
            <person name="Lorenz M.C."/>
            <person name="Birren B.W."/>
            <person name="Kellis M."/>
            <person name="Cuomo C.A."/>
        </authorList>
    </citation>
    <scope>NUCLEOTIDE SEQUENCE [LARGE SCALE GENOMIC DNA]</scope>
    <source>
        <strain evidence="14">NRRL YB-4239</strain>
    </source>
</reference>